<name>A0A4Q2U4T5_9HYPH</name>
<dbReference type="OrthoDB" id="9814231at2"/>
<dbReference type="PROSITE" id="PS01039">
    <property type="entry name" value="SBP_BACTERIAL_3"/>
    <property type="match status" value="1"/>
</dbReference>
<evidence type="ECO:0000256" key="3">
    <source>
        <dbReference type="ARBA" id="ARBA00022729"/>
    </source>
</evidence>
<protein>
    <submittedName>
        <fullName evidence="6">ABC transporter substrate-binding protein</fullName>
    </submittedName>
</protein>
<dbReference type="SMART" id="SM00062">
    <property type="entry name" value="PBPb"/>
    <property type="match status" value="1"/>
</dbReference>
<feature type="domain" description="Solute-binding protein family 3/N-terminal" evidence="5">
    <location>
        <begin position="81"/>
        <end position="311"/>
    </location>
</feature>
<evidence type="ECO:0000259" key="5">
    <source>
        <dbReference type="SMART" id="SM00062"/>
    </source>
</evidence>
<evidence type="ECO:0000313" key="7">
    <source>
        <dbReference type="Proteomes" id="UP000290759"/>
    </source>
</evidence>
<keyword evidence="3" id="KW-0732">Signal</keyword>
<dbReference type="GO" id="GO:0030313">
    <property type="term" value="C:cell envelope"/>
    <property type="evidence" value="ECO:0007669"/>
    <property type="project" value="UniProtKB-SubCell"/>
</dbReference>
<dbReference type="CDD" id="cd01004">
    <property type="entry name" value="PBP2_MidA_like"/>
    <property type="match status" value="1"/>
</dbReference>
<evidence type="ECO:0000256" key="4">
    <source>
        <dbReference type="RuleBase" id="RU003744"/>
    </source>
</evidence>
<keyword evidence="7" id="KW-1185">Reference proteome</keyword>
<dbReference type="PANTHER" id="PTHR35936">
    <property type="entry name" value="MEMBRANE-BOUND LYTIC MUREIN TRANSGLYCOSYLASE F"/>
    <property type="match status" value="1"/>
</dbReference>
<dbReference type="InterPro" id="IPR018313">
    <property type="entry name" value="SBP_3_CS"/>
</dbReference>
<dbReference type="PANTHER" id="PTHR35936:SF17">
    <property type="entry name" value="ARGININE-BINDING EXTRACELLULAR PROTEIN ARTP"/>
    <property type="match status" value="1"/>
</dbReference>
<dbReference type="Gene3D" id="3.40.190.10">
    <property type="entry name" value="Periplasmic binding protein-like II"/>
    <property type="match status" value="2"/>
</dbReference>
<accession>A0A4Q2U4T5</accession>
<dbReference type="SUPFAM" id="SSF53850">
    <property type="entry name" value="Periplasmic binding protein-like II"/>
    <property type="match status" value="1"/>
</dbReference>
<reference evidence="6 7" key="2">
    <citation type="submission" date="2019-02" db="EMBL/GenBank/DDBJ databases">
        <title>'Lichenibacterium ramalinii' gen. nov. sp. nov., 'Lichenibacterium minor' gen. nov. sp. nov.</title>
        <authorList>
            <person name="Pankratov T."/>
        </authorList>
    </citation>
    <scope>NUCLEOTIDE SEQUENCE [LARGE SCALE GENOMIC DNA]</scope>
    <source>
        <strain evidence="6 7">RmlP026</strain>
    </source>
</reference>
<gene>
    <name evidence="6" type="ORF">D3273_22055</name>
</gene>
<organism evidence="6 7">
    <name type="scientific">Lichenibacterium minor</name>
    <dbReference type="NCBI Taxonomy" id="2316528"/>
    <lineage>
        <taxon>Bacteria</taxon>
        <taxon>Pseudomonadati</taxon>
        <taxon>Pseudomonadota</taxon>
        <taxon>Alphaproteobacteria</taxon>
        <taxon>Hyphomicrobiales</taxon>
        <taxon>Lichenihabitantaceae</taxon>
        <taxon>Lichenibacterium</taxon>
    </lineage>
</organism>
<dbReference type="AlphaFoldDB" id="A0A4Q2U4T5"/>
<comment type="caution">
    <text evidence="6">The sequence shown here is derived from an EMBL/GenBank/DDBJ whole genome shotgun (WGS) entry which is preliminary data.</text>
</comment>
<evidence type="ECO:0000313" key="6">
    <source>
        <dbReference type="EMBL" id="RYC29815.1"/>
    </source>
</evidence>
<evidence type="ECO:0000256" key="2">
    <source>
        <dbReference type="ARBA" id="ARBA00010333"/>
    </source>
</evidence>
<reference evidence="6 7" key="1">
    <citation type="submission" date="2018-12" db="EMBL/GenBank/DDBJ databases">
        <authorList>
            <person name="Grouzdev D.S."/>
            <person name="Krutkina M.S."/>
        </authorList>
    </citation>
    <scope>NUCLEOTIDE SEQUENCE [LARGE SCALE GENOMIC DNA]</scope>
    <source>
        <strain evidence="6 7">RmlP026</strain>
    </source>
</reference>
<sequence length="324" mass="34011">MQRPADADAPPARVPALHAGLRRRLDHYRGGDRGSLRRVRGSRTSMKTVLLPVAGLLGRLGACACLGAGAFGVSAATLPPSIPVGVYPSYPPLDMRDPATGTLTGFDIELGQALAKRMGTNFDLEETAFAQLVASVQTGRIALFLNGMNDTAPRRELISFVDYLSSGSQFVVRAADAATYPSEASLCGRRVAGSRSTSLPGQVADWSKAHCEASGKPAIEFLGADNNIDARSQLKQGRADAMVQDSLTIPYVAAREPGTYAAVGQPFDVLVMGIGVDKTDKDLQGQLRAALQGTIADGTYAALLRKWNLPASSGVAEAVIDGGR</sequence>
<dbReference type="Proteomes" id="UP000290759">
    <property type="component" value="Unassembled WGS sequence"/>
</dbReference>
<dbReference type="Pfam" id="PF00497">
    <property type="entry name" value="SBP_bac_3"/>
    <property type="match status" value="1"/>
</dbReference>
<dbReference type="EMBL" id="QYBB01000039">
    <property type="protein sequence ID" value="RYC29815.1"/>
    <property type="molecule type" value="Genomic_DNA"/>
</dbReference>
<dbReference type="InterPro" id="IPR001638">
    <property type="entry name" value="Solute-binding_3/MltF_N"/>
</dbReference>
<evidence type="ECO:0000256" key="1">
    <source>
        <dbReference type="ARBA" id="ARBA00004196"/>
    </source>
</evidence>
<comment type="similarity">
    <text evidence="2 4">Belongs to the bacterial solute-binding protein 3 family.</text>
</comment>
<comment type="subcellular location">
    <subcellularLocation>
        <location evidence="1">Cell envelope</location>
    </subcellularLocation>
</comment>
<proteinExistence type="inferred from homology"/>